<dbReference type="Gene3D" id="3.90.25.10">
    <property type="entry name" value="UDP-galactose 4-epimerase, domain 1"/>
    <property type="match status" value="1"/>
</dbReference>
<dbReference type="Pfam" id="PF13460">
    <property type="entry name" value="NAD_binding_10"/>
    <property type="match status" value="1"/>
</dbReference>
<dbReference type="RefSeq" id="WP_280880540.1">
    <property type="nucleotide sequence ID" value="NZ_JARXVH010000013.1"/>
</dbReference>
<dbReference type="EMBL" id="JARXVH010000013">
    <property type="protein sequence ID" value="MDH6219751.1"/>
    <property type="molecule type" value="Genomic_DNA"/>
</dbReference>
<protein>
    <submittedName>
        <fullName evidence="2">Uncharacterized protein YbjT (DUF2867 family)</fullName>
    </submittedName>
</protein>
<dbReference type="PANTHER" id="PTHR43162">
    <property type="match status" value="1"/>
</dbReference>
<gene>
    <name evidence="2" type="ORF">M2283_007090</name>
</gene>
<evidence type="ECO:0000313" key="3">
    <source>
        <dbReference type="Proteomes" id="UP001160499"/>
    </source>
</evidence>
<dbReference type="InterPro" id="IPR016040">
    <property type="entry name" value="NAD(P)-bd_dom"/>
</dbReference>
<dbReference type="Proteomes" id="UP001160499">
    <property type="component" value="Unassembled WGS sequence"/>
</dbReference>
<sequence length="287" mass="29714">MRTVLVTGGTGTTGRRVAAFLRARGVAVRTASRHPAAGDDRHVIFDWADPGTFAAAVDGVDRVFLVAPLSDSDPASAVGGFLDAAVAAGARRVVLLSASAVTDAPSGLGALPPLVRARIPEAAVLRPSWFMQNFVGSHPVAIGIREHGRITTATGRGRVAFIDPDDIAAVAGRLLLGEPIPDGELVLTGPQALSYDEAAAVVSEVTGTAVHHTSITVEELTAAIEASGVPHAYARVLAEMDEEIAGGSEERTTTTVQDVTGRAPRSFRDFLIDAHRTRSAHSAPAVA</sequence>
<name>A0ABT6LTY3_9ACTN</name>
<evidence type="ECO:0000313" key="2">
    <source>
        <dbReference type="EMBL" id="MDH6219751.1"/>
    </source>
</evidence>
<keyword evidence="3" id="KW-1185">Reference proteome</keyword>
<dbReference type="InterPro" id="IPR051604">
    <property type="entry name" value="Ergot_Alk_Oxidoreductase"/>
</dbReference>
<reference evidence="2 3" key="1">
    <citation type="submission" date="2023-04" db="EMBL/GenBank/DDBJ databases">
        <title>Forest soil microbial communities from Buena Vista Peninsula, Colon Province, Panama.</title>
        <authorList>
            <person name="Bouskill N."/>
        </authorList>
    </citation>
    <scope>NUCLEOTIDE SEQUENCE [LARGE SCALE GENOMIC DNA]</scope>
    <source>
        <strain evidence="2 3">GGS1</strain>
    </source>
</reference>
<dbReference type="Gene3D" id="3.40.50.720">
    <property type="entry name" value="NAD(P)-binding Rossmann-like Domain"/>
    <property type="match status" value="1"/>
</dbReference>
<evidence type="ECO:0000259" key="1">
    <source>
        <dbReference type="Pfam" id="PF13460"/>
    </source>
</evidence>
<dbReference type="SUPFAM" id="SSF51735">
    <property type="entry name" value="NAD(P)-binding Rossmann-fold domains"/>
    <property type="match status" value="1"/>
</dbReference>
<proteinExistence type="predicted"/>
<feature type="domain" description="NAD(P)-binding" evidence="1">
    <location>
        <begin position="8"/>
        <end position="108"/>
    </location>
</feature>
<dbReference type="PANTHER" id="PTHR43162:SF1">
    <property type="entry name" value="PRESTALK A DIFFERENTIATION PROTEIN A"/>
    <property type="match status" value="1"/>
</dbReference>
<accession>A0ABT6LTY3</accession>
<organism evidence="2 3">
    <name type="scientific">Streptomyces pseudovenezuelae</name>
    <dbReference type="NCBI Taxonomy" id="67350"/>
    <lineage>
        <taxon>Bacteria</taxon>
        <taxon>Bacillati</taxon>
        <taxon>Actinomycetota</taxon>
        <taxon>Actinomycetes</taxon>
        <taxon>Kitasatosporales</taxon>
        <taxon>Streptomycetaceae</taxon>
        <taxon>Streptomyces</taxon>
        <taxon>Streptomyces aurantiacus group</taxon>
    </lineage>
</organism>
<comment type="caution">
    <text evidence="2">The sequence shown here is derived from an EMBL/GenBank/DDBJ whole genome shotgun (WGS) entry which is preliminary data.</text>
</comment>
<dbReference type="InterPro" id="IPR036291">
    <property type="entry name" value="NAD(P)-bd_dom_sf"/>
</dbReference>